<name>A0A6N8TFZ3_SHIZO</name>
<sequence length="160" mass="17333">MTSNAPQTMKIETALEKDDRLAVKVAEIPLPPVDQWEALDNSGDAKKVSATDQQAPVEREIAQLNFDIPTMVVQPLDFPFTHPVLGHVTEITVRRLTVGAVGNILDGRAADAPDMFDIYAVMTGVPAPVLRGLIDVDGERVTGACFDFLPRLLRPVTTAS</sequence>
<dbReference type="Proteomes" id="UP000440304">
    <property type="component" value="Unassembled WGS sequence"/>
</dbReference>
<dbReference type="RefSeq" id="WP_160786940.1">
    <property type="nucleotide sequence ID" value="NZ_CP086610.1"/>
</dbReference>
<protein>
    <recommendedName>
        <fullName evidence="3">Phage tail assembly protein</fullName>
    </recommendedName>
</protein>
<evidence type="ECO:0000313" key="1">
    <source>
        <dbReference type="EMBL" id="MXO01571.1"/>
    </source>
</evidence>
<organism evidence="1 2">
    <name type="scientific">Shinella zoogloeoides</name>
    <name type="common">Crabtreella saccharophila</name>
    <dbReference type="NCBI Taxonomy" id="352475"/>
    <lineage>
        <taxon>Bacteria</taxon>
        <taxon>Pseudomonadati</taxon>
        <taxon>Pseudomonadota</taxon>
        <taxon>Alphaproteobacteria</taxon>
        <taxon>Hyphomicrobiales</taxon>
        <taxon>Rhizobiaceae</taxon>
        <taxon>Shinella</taxon>
    </lineage>
</organism>
<gene>
    <name evidence="1" type="ORF">GR156_14725</name>
</gene>
<dbReference type="AlphaFoldDB" id="A0A6N8TFZ3"/>
<evidence type="ECO:0000313" key="2">
    <source>
        <dbReference type="Proteomes" id="UP000440304"/>
    </source>
</evidence>
<accession>A0A6N8TFZ3</accession>
<dbReference type="EMBL" id="WUML01000012">
    <property type="protein sequence ID" value="MXO01571.1"/>
    <property type="molecule type" value="Genomic_DNA"/>
</dbReference>
<reference evidence="1 2" key="1">
    <citation type="submission" date="2019-12" db="EMBL/GenBank/DDBJ databases">
        <title>Shinella granuli gen. nov., sp. nov., and proposal of the reclassification of Zoogloea ramigera ATCC 19623 as Shinella zoogloeoides sp. nov.</title>
        <authorList>
            <person name="Gao J."/>
        </authorList>
    </citation>
    <scope>NUCLEOTIDE SEQUENCE [LARGE SCALE GENOMIC DNA]</scope>
    <source>
        <strain evidence="1 2">DSM 287</strain>
    </source>
</reference>
<proteinExistence type="predicted"/>
<evidence type="ECO:0008006" key="3">
    <source>
        <dbReference type="Google" id="ProtNLM"/>
    </source>
</evidence>
<comment type="caution">
    <text evidence="1">The sequence shown here is derived from an EMBL/GenBank/DDBJ whole genome shotgun (WGS) entry which is preliminary data.</text>
</comment>
<dbReference type="OrthoDB" id="7851346at2"/>